<sequence length="214" mass="23929">MSATFTELQPEQLIGIQPNSDNTSANGDEEGGWLQVYKWCLNNPPALRKRLYGSGLFTTSPAYSALVLHLDGDLCGKAELHAVSQEVNPENFDLQQASGRGAYLRAVLQNWLQAEDDENLIFSLAIEAIETWLLAGLDTQREYPENAQNPEAILLPLYQHLQGKRAQKKQKKLQKNEKTYQKLSHEAAKNTAHIAASCPHFAKLCQQLQPFLSL</sequence>
<evidence type="ECO:0000313" key="3">
    <source>
        <dbReference type="Proteomes" id="UP000236724"/>
    </source>
</evidence>
<gene>
    <name evidence="2" type="ORF">MBHS_03450</name>
</gene>
<feature type="compositionally biased region" description="Polar residues" evidence="1">
    <location>
        <begin position="17"/>
        <end position="26"/>
    </location>
</feature>
<organism evidence="2 3">
    <name type="scientific">Candidatus Venteria ishoeyi</name>
    <dbReference type="NCBI Taxonomy" id="1899563"/>
    <lineage>
        <taxon>Bacteria</taxon>
        <taxon>Pseudomonadati</taxon>
        <taxon>Pseudomonadota</taxon>
        <taxon>Gammaproteobacteria</taxon>
        <taxon>Thiotrichales</taxon>
        <taxon>Thiotrichaceae</taxon>
        <taxon>Venteria</taxon>
    </lineage>
</organism>
<proteinExistence type="predicted"/>
<dbReference type="AlphaFoldDB" id="A0A1H6FEZ3"/>
<keyword evidence="3" id="KW-1185">Reference proteome</keyword>
<protein>
    <submittedName>
        <fullName evidence="2">Uncharacterized protein</fullName>
    </submittedName>
</protein>
<name>A0A1H6FEZ3_9GAMM</name>
<dbReference type="RefSeq" id="WP_103921211.1">
    <property type="nucleotide sequence ID" value="NZ_FMSV02000535.1"/>
</dbReference>
<evidence type="ECO:0000256" key="1">
    <source>
        <dbReference type="SAM" id="MobiDB-lite"/>
    </source>
</evidence>
<reference evidence="2 3" key="1">
    <citation type="submission" date="2016-10" db="EMBL/GenBank/DDBJ databases">
        <authorList>
            <person name="de Groot N.N."/>
        </authorList>
    </citation>
    <scope>NUCLEOTIDE SEQUENCE [LARGE SCALE GENOMIC DNA]</scope>
    <source>
        <strain evidence="2">MBHS1</strain>
    </source>
</reference>
<dbReference type="EMBL" id="FMSV02000535">
    <property type="protein sequence ID" value="SEH07574.1"/>
    <property type="molecule type" value="Genomic_DNA"/>
</dbReference>
<dbReference type="Proteomes" id="UP000236724">
    <property type="component" value="Unassembled WGS sequence"/>
</dbReference>
<accession>A0A1H6FEZ3</accession>
<feature type="region of interest" description="Disordered" evidence="1">
    <location>
        <begin position="1"/>
        <end position="27"/>
    </location>
</feature>
<evidence type="ECO:0000313" key="2">
    <source>
        <dbReference type="EMBL" id="SEH07574.1"/>
    </source>
</evidence>